<keyword evidence="2" id="KW-1185">Reference proteome</keyword>
<proteinExistence type="predicted"/>
<organism evidence="1 2">
    <name type="scientific">Meganyctiphanes norvegica</name>
    <name type="common">Northern krill</name>
    <name type="synonym">Thysanopoda norvegica</name>
    <dbReference type="NCBI Taxonomy" id="48144"/>
    <lineage>
        <taxon>Eukaryota</taxon>
        <taxon>Metazoa</taxon>
        <taxon>Ecdysozoa</taxon>
        <taxon>Arthropoda</taxon>
        <taxon>Crustacea</taxon>
        <taxon>Multicrustacea</taxon>
        <taxon>Malacostraca</taxon>
        <taxon>Eumalacostraca</taxon>
        <taxon>Eucarida</taxon>
        <taxon>Euphausiacea</taxon>
        <taxon>Euphausiidae</taxon>
        <taxon>Meganyctiphanes</taxon>
    </lineage>
</organism>
<sequence length="428" mass="47284">MSVDLSDLKRAEFPSCVRLGLRKLEENLMSHAPPLHIGQKYRVEDYIFKPLLIIIRIKAVGPIEELIVVRELSQYLGKMMDSATRNSLFMVLFQPSSNDPRTPHKMRILSSLISLAITTHNVPVLEASAVWMQQMCCLSVWCCDVIRGLVQDYFQLNPSSPTHFARALKALPALAPLFTANLITTLTQLYAKLGSGEVCERPPESLVVTIVYWLTQGGPGSLQGTATAISSYPQLALAPLTHRLPGVSLPITAVPPIATILKWCVEAPFFENRQGIEAMKSSQRVVGAQKLLTEGDLTKFDKVIPGKMSVNTSCEKPELFSQLHLSLLQTLQSVPAMRATMTQKQVLCPKHVLSVIEAVIERIQMCGPDQDEAINTSLDRLAQTILVALHTHCLTGSPGSLTEMWNALHRLPTQNRLVATLLAKNENN</sequence>
<accession>A0AAV2PLG4</accession>
<comment type="caution">
    <text evidence="1">The sequence shown here is derived from an EMBL/GenBank/DDBJ whole genome shotgun (WGS) entry which is preliminary data.</text>
</comment>
<protein>
    <submittedName>
        <fullName evidence="1">Uncharacterized protein</fullName>
    </submittedName>
</protein>
<name>A0AAV2PLG4_MEGNR</name>
<dbReference type="AlphaFoldDB" id="A0AAV2PLG4"/>
<evidence type="ECO:0000313" key="1">
    <source>
        <dbReference type="EMBL" id="CAL4059692.1"/>
    </source>
</evidence>
<dbReference type="Pfam" id="PF14964">
    <property type="entry name" value="INTS15"/>
    <property type="match status" value="1"/>
</dbReference>
<dbReference type="InterPro" id="IPR027844">
    <property type="entry name" value="INTS15"/>
</dbReference>
<evidence type="ECO:0000313" key="2">
    <source>
        <dbReference type="Proteomes" id="UP001497623"/>
    </source>
</evidence>
<dbReference type="PANTHER" id="PTHR14540">
    <property type="entry name" value="INTEGRATOR COMPLEX SUBUNIT 15"/>
    <property type="match status" value="1"/>
</dbReference>
<feature type="non-terminal residue" evidence="1">
    <location>
        <position position="428"/>
    </location>
</feature>
<gene>
    <name evidence="1" type="ORF">MNOR_LOCUS748</name>
</gene>
<reference evidence="1 2" key="1">
    <citation type="submission" date="2024-05" db="EMBL/GenBank/DDBJ databases">
        <authorList>
            <person name="Wallberg A."/>
        </authorList>
    </citation>
    <scope>NUCLEOTIDE SEQUENCE [LARGE SCALE GENOMIC DNA]</scope>
</reference>
<dbReference type="Proteomes" id="UP001497623">
    <property type="component" value="Unassembled WGS sequence"/>
</dbReference>
<dbReference type="EMBL" id="CAXKWB010000175">
    <property type="protein sequence ID" value="CAL4059692.1"/>
    <property type="molecule type" value="Genomic_DNA"/>
</dbReference>
<dbReference type="PANTHER" id="PTHR14540:SF2">
    <property type="entry name" value="INTEGRATOR COMPLEX SUBUNIT 15"/>
    <property type="match status" value="1"/>
</dbReference>